<accession>A0A225E0U0</accession>
<proteinExistence type="predicted"/>
<comment type="caution">
    <text evidence="1">The sequence shown here is derived from an EMBL/GenBank/DDBJ whole genome shotgun (WGS) entry which is preliminary data.</text>
</comment>
<protein>
    <submittedName>
        <fullName evidence="1">Uncharacterized protein</fullName>
    </submittedName>
</protein>
<evidence type="ECO:0000313" key="1">
    <source>
        <dbReference type="EMBL" id="OWK41977.1"/>
    </source>
</evidence>
<evidence type="ECO:0000313" key="2">
    <source>
        <dbReference type="Proteomes" id="UP000214646"/>
    </source>
</evidence>
<dbReference type="RefSeq" id="WP_088255185.1">
    <property type="nucleotide sequence ID" value="NZ_NIDE01000005.1"/>
</dbReference>
<dbReference type="AlphaFoldDB" id="A0A225E0U0"/>
<reference evidence="2" key="1">
    <citation type="submission" date="2017-06" db="EMBL/GenBank/DDBJ databases">
        <title>Genome analysis of Fimbriiglobus ruber SP5, the first member of the order Planctomycetales with confirmed chitinolytic capability.</title>
        <authorList>
            <person name="Ravin N.V."/>
            <person name="Rakitin A.L."/>
            <person name="Ivanova A.A."/>
            <person name="Beletsky A.V."/>
            <person name="Kulichevskaya I.S."/>
            <person name="Mardanov A.V."/>
            <person name="Dedysh S.N."/>
        </authorList>
    </citation>
    <scope>NUCLEOTIDE SEQUENCE [LARGE SCALE GENOMIC DNA]</scope>
    <source>
        <strain evidence="2">SP5</strain>
    </source>
</reference>
<dbReference type="Proteomes" id="UP000214646">
    <property type="component" value="Unassembled WGS sequence"/>
</dbReference>
<gene>
    <name evidence="1" type="ORF">FRUB_04055</name>
</gene>
<organism evidence="1 2">
    <name type="scientific">Fimbriiglobus ruber</name>
    <dbReference type="NCBI Taxonomy" id="1908690"/>
    <lineage>
        <taxon>Bacteria</taxon>
        <taxon>Pseudomonadati</taxon>
        <taxon>Planctomycetota</taxon>
        <taxon>Planctomycetia</taxon>
        <taxon>Gemmatales</taxon>
        <taxon>Gemmataceae</taxon>
        <taxon>Fimbriiglobus</taxon>
    </lineage>
</organism>
<name>A0A225E0U0_9BACT</name>
<keyword evidence="2" id="KW-1185">Reference proteome</keyword>
<dbReference type="EMBL" id="NIDE01000005">
    <property type="protein sequence ID" value="OWK41977.1"/>
    <property type="molecule type" value="Genomic_DNA"/>
</dbReference>
<sequence length="105" mass="12619">MLECLAGRCRELGAKQEGKKQYILDETHRWFFDKSDFEWWCWAAGFEPDYVREKARKVVENGLPASVMQRQGGRLPIMTAEERRLRRNAYHRQYYARKRGLRQPP</sequence>